<dbReference type="PROSITE" id="PS51387">
    <property type="entry name" value="FAD_PCMH"/>
    <property type="match status" value="1"/>
</dbReference>
<dbReference type="Pfam" id="PF01565">
    <property type="entry name" value="FAD_binding_4"/>
    <property type="match status" value="1"/>
</dbReference>
<keyword evidence="4" id="KW-0560">Oxidoreductase</keyword>
<accession>A0A7X4W5R1</accession>
<dbReference type="Proteomes" id="UP000487929">
    <property type="component" value="Unassembled WGS sequence"/>
</dbReference>
<dbReference type="PANTHER" id="PTHR11748">
    <property type="entry name" value="D-LACTATE DEHYDROGENASE"/>
    <property type="match status" value="1"/>
</dbReference>
<dbReference type="EMBL" id="WUTT01000001">
    <property type="protein sequence ID" value="NAW33626.1"/>
    <property type="molecule type" value="Genomic_DNA"/>
</dbReference>
<dbReference type="GO" id="GO:0019154">
    <property type="term" value="F:glycolate dehydrogenase activity"/>
    <property type="evidence" value="ECO:0007669"/>
    <property type="project" value="UniProtKB-EC"/>
</dbReference>
<dbReference type="InterPro" id="IPR016164">
    <property type="entry name" value="FAD-linked_Oxase-like_C"/>
</dbReference>
<gene>
    <name evidence="4" type="primary">glcE</name>
    <name evidence="4" type="ORF">GRB96_04210</name>
</gene>
<comment type="caution">
    <text evidence="4">The sequence shown here is derived from an EMBL/GenBank/DDBJ whole genome shotgun (WGS) entry which is preliminary data.</text>
</comment>
<evidence type="ECO:0000313" key="4">
    <source>
        <dbReference type="EMBL" id="NAW33626.1"/>
    </source>
</evidence>
<dbReference type="InterPro" id="IPR016169">
    <property type="entry name" value="FAD-bd_PCMH_sub2"/>
</dbReference>
<evidence type="ECO:0000313" key="5">
    <source>
        <dbReference type="Proteomes" id="UP000487929"/>
    </source>
</evidence>
<keyword evidence="1" id="KW-0285">Flavoprotein</keyword>
<organism evidence="4 5">
    <name type="scientific">Halomonas alimentaria</name>
    <dbReference type="NCBI Taxonomy" id="147248"/>
    <lineage>
        <taxon>Bacteria</taxon>
        <taxon>Pseudomonadati</taxon>
        <taxon>Pseudomonadota</taxon>
        <taxon>Gammaproteobacteria</taxon>
        <taxon>Oceanospirillales</taxon>
        <taxon>Halomonadaceae</taxon>
        <taxon>Halomonas</taxon>
    </lineage>
</organism>
<dbReference type="SUPFAM" id="SSF56176">
    <property type="entry name" value="FAD-binding/transporter-associated domain-like"/>
    <property type="match status" value="1"/>
</dbReference>
<dbReference type="GO" id="GO:0071949">
    <property type="term" value="F:FAD binding"/>
    <property type="evidence" value="ECO:0007669"/>
    <property type="project" value="InterPro"/>
</dbReference>
<dbReference type="SUPFAM" id="SSF55103">
    <property type="entry name" value="FAD-linked oxidases, C-terminal domain"/>
    <property type="match status" value="1"/>
</dbReference>
<dbReference type="AlphaFoldDB" id="A0A7X4W5R1"/>
<dbReference type="OrthoDB" id="9811557at2"/>
<dbReference type="EC" id="1.1.99.14" evidence="4"/>
<keyword evidence="2" id="KW-0274">FAD</keyword>
<dbReference type="Gene3D" id="3.30.465.10">
    <property type="match status" value="1"/>
</dbReference>
<sequence>MVTTPDIPSRDVVNHDASEALADRIRRAETEGTPLRLVGGDTKAFYGRKVQGRTGEAETLSTREHRGITEYDPVELIVSVRAGTPLRELEAALAANGQMLPCEPPHFGDDATVGGMIATGLSGPRRPWAGSVRDFVLGTRIIMRQGSEQRFGGQVMKNVAGYDLSRLMVGAQGTLGLITEVSMKVLPLPGASRSLHLDMPLADALDKLAEWGRQPLPITAAAWLEGALHLRLEGGPSSVAATAERLGGDELLDGFWEALREQRLDFFAAEDPRALWRLSLPHHTPVLEVPGVTAETDVLYDWAGAQRWVRSDADAEAIRAVARRAGGHATCWRGAGGKAVDEPFTPLDPVVEKYHRNLKTQLDPKGIFNPGRLYAAF</sequence>
<protein>
    <submittedName>
        <fullName evidence="4">Glycolate oxidase subunit GlcE</fullName>
        <ecNumber evidence="4">1.1.99.14</ecNumber>
    </submittedName>
</protein>
<proteinExistence type="predicted"/>
<dbReference type="InterPro" id="IPR006094">
    <property type="entry name" value="Oxid_FAD_bind_N"/>
</dbReference>
<evidence type="ECO:0000259" key="3">
    <source>
        <dbReference type="PROSITE" id="PS51387"/>
    </source>
</evidence>
<reference evidence="4 5" key="1">
    <citation type="submission" date="2019-12" db="EMBL/GenBank/DDBJ databases">
        <title>Draft genome sequencing of Halomonas alimentaria DSM 15356.</title>
        <authorList>
            <person name="Pandiyan K."/>
            <person name="Kushwaha P."/>
            <person name="Gowdham M."/>
            <person name="Chakdar H."/>
            <person name="Singh A."/>
            <person name="Kumar M."/>
            <person name="Saxena A.K."/>
        </authorList>
    </citation>
    <scope>NUCLEOTIDE SEQUENCE [LARGE SCALE GENOMIC DNA]</scope>
    <source>
        <strain evidence="4 5">DSM 15356</strain>
    </source>
</reference>
<dbReference type="PANTHER" id="PTHR11748:SF103">
    <property type="entry name" value="GLYCOLATE OXIDASE SUBUNIT GLCE"/>
    <property type="match status" value="1"/>
</dbReference>
<name>A0A7X4W5R1_9GAMM</name>
<evidence type="ECO:0000256" key="2">
    <source>
        <dbReference type="ARBA" id="ARBA00022827"/>
    </source>
</evidence>
<dbReference type="InterPro" id="IPR036318">
    <property type="entry name" value="FAD-bd_PCMH-like_sf"/>
</dbReference>
<dbReference type="RefSeq" id="WP_161430801.1">
    <property type="nucleotide sequence ID" value="NZ_WUTT01000001.1"/>
</dbReference>
<feature type="domain" description="FAD-binding PCMH-type" evidence="3">
    <location>
        <begin position="5"/>
        <end position="188"/>
    </location>
</feature>
<dbReference type="NCBIfam" id="NF008439">
    <property type="entry name" value="PRK11282.1"/>
    <property type="match status" value="1"/>
</dbReference>
<keyword evidence="5" id="KW-1185">Reference proteome</keyword>
<evidence type="ECO:0000256" key="1">
    <source>
        <dbReference type="ARBA" id="ARBA00022630"/>
    </source>
</evidence>
<dbReference type="InterPro" id="IPR016166">
    <property type="entry name" value="FAD-bd_PCMH"/>
</dbReference>